<reference evidence="5 6" key="1">
    <citation type="journal article" date="2015" name="Genome Announc.">
        <title>Expanding the biotechnology potential of lactobacilli through comparative genomics of 213 strains and associated genera.</title>
        <authorList>
            <person name="Sun Z."/>
            <person name="Harris H.M."/>
            <person name="McCann A."/>
            <person name="Guo C."/>
            <person name="Argimon S."/>
            <person name="Zhang W."/>
            <person name="Yang X."/>
            <person name="Jeffery I.B."/>
            <person name="Cooney J.C."/>
            <person name="Kagawa T.F."/>
            <person name="Liu W."/>
            <person name="Song Y."/>
            <person name="Salvetti E."/>
            <person name="Wrobel A."/>
            <person name="Rasinkangas P."/>
            <person name="Parkhill J."/>
            <person name="Rea M.C."/>
            <person name="O'Sullivan O."/>
            <person name="Ritari J."/>
            <person name="Douillard F.P."/>
            <person name="Paul Ross R."/>
            <person name="Yang R."/>
            <person name="Briner A.E."/>
            <person name="Felis G.E."/>
            <person name="de Vos W.M."/>
            <person name="Barrangou R."/>
            <person name="Klaenhammer T.R."/>
            <person name="Caufield P.W."/>
            <person name="Cui Y."/>
            <person name="Zhang H."/>
            <person name="O'Toole P.W."/>
        </authorList>
    </citation>
    <scope>NUCLEOTIDE SEQUENCE [LARGE SCALE GENOMIC DNA]</scope>
    <source>
        <strain evidence="5 6">DSM 20623</strain>
    </source>
</reference>
<dbReference type="Pfam" id="PF12848">
    <property type="entry name" value="ABC_tran_Xtn"/>
    <property type="match status" value="1"/>
</dbReference>
<dbReference type="GeneID" id="89589501"/>
<dbReference type="CDD" id="cd03221">
    <property type="entry name" value="ABCF_EF-3"/>
    <property type="match status" value="2"/>
</dbReference>
<dbReference type="PANTHER" id="PTHR42855:SF2">
    <property type="entry name" value="DRUG RESISTANCE ABC TRANSPORTER,ATP-BINDING PROTEIN"/>
    <property type="match status" value="1"/>
</dbReference>
<evidence type="ECO:0000256" key="2">
    <source>
        <dbReference type="ARBA" id="ARBA00022840"/>
    </source>
</evidence>
<sequence>MFITVKEIGKTFGSLTLFEELSFTIPENKKIGLVGDNGSGKSSLFKLLLGIEFPSSGTIIRKKGLKIGYLEQLPVALPNETVYQVIEQSFPTFIKMKTKLTSMECELATETDEVKMSSLLFKYGELQETFIEIGGYELDYKIQKLATGLGIETLLKATFNQLSGGEQTKVGLIKTLLQNPDLLLLDEPTNHLDLQAIEWLEHYLKEYSGGVVIISHDRHFLDEVVEQIYELEDSEVSIFNGNYSRYKIQKQKKLELELKDYQEQQKKIKKLQDAIRRYRQWGNESGNEDMFKKAKSLEKRVQRIQQLAKPTMEKEKVKLTLEVTQRSGKKVLSFHDVSKAFGEKHLFTELDFTLLWKQRVGMVGENGTGKSSLIRLALKEIAPDKGEIKIGEGVKIGYLPQKISFPKEEATVLATFRSEIGMEEGTARQFLATFLFFGSDVFRKVGQLSGGERMRLRLAILMEQETNLLILDEPTNHLDISTREVIEDVLSNYQGTIFAISHDRYFLAKVTNETLWLDKKGLTMYPGSYQWAAAKRKEQLSIATIPLSNKKIKLSVATIERKLEEKTIELTKLKQKLKIEPENTLLLQQINEVKSAISSLENEWLQQTDN</sequence>
<feature type="coiled-coil region" evidence="3">
    <location>
        <begin position="251"/>
        <end position="307"/>
    </location>
</feature>
<dbReference type="InterPro" id="IPR003439">
    <property type="entry name" value="ABC_transporter-like_ATP-bd"/>
</dbReference>
<evidence type="ECO:0000313" key="5">
    <source>
        <dbReference type="EMBL" id="KRN57736.1"/>
    </source>
</evidence>
<keyword evidence="1" id="KW-0547">Nucleotide-binding</keyword>
<dbReference type="Proteomes" id="UP000051658">
    <property type="component" value="Unassembled WGS sequence"/>
</dbReference>
<evidence type="ECO:0000259" key="4">
    <source>
        <dbReference type="PROSITE" id="PS50893"/>
    </source>
</evidence>
<dbReference type="eggNOG" id="COG0488">
    <property type="taxonomic scope" value="Bacteria"/>
</dbReference>
<dbReference type="NCBIfam" id="NF000355">
    <property type="entry name" value="ribo_prot_ABC_F"/>
    <property type="match status" value="1"/>
</dbReference>
<dbReference type="GO" id="GO:0005524">
    <property type="term" value="F:ATP binding"/>
    <property type="evidence" value="ECO:0007669"/>
    <property type="project" value="UniProtKB-KW"/>
</dbReference>
<dbReference type="PATRIC" id="fig|1449336.4.peg.1015"/>
<keyword evidence="6" id="KW-1185">Reference proteome</keyword>
<dbReference type="PROSITE" id="PS00211">
    <property type="entry name" value="ABC_TRANSPORTER_1"/>
    <property type="match status" value="2"/>
</dbReference>
<dbReference type="Gene3D" id="3.40.50.300">
    <property type="entry name" value="P-loop containing nucleotide triphosphate hydrolases"/>
    <property type="match status" value="2"/>
</dbReference>
<organism evidence="5 6">
    <name type="scientific">Carnobacterium divergens DSM 20623</name>
    <dbReference type="NCBI Taxonomy" id="1449336"/>
    <lineage>
        <taxon>Bacteria</taxon>
        <taxon>Bacillati</taxon>
        <taxon>Bacillota</taxon>
        <taxon>Bacilli</taxon>
        <taxon>Lactobacillales</taxon>
        <taxon>Carnobacteriaceae</taxon>
        <taxon>Carnobacterium</taxon>
    </lineage>
</organism>
<dbReference type="InterPro" id="IPR027417">
    <property type="entry name" value="P-loop_NTPase"/>
</dbReference>
<evidence type="ECO:0000256" key="3">
    <source>
        <dbReference type="SAM" id="Coils"/>
    </source>
</evidence>
<dbReference type="InterPro" id="IPR032781">
    <property type="entry name" value="ABC_tran_Xtn"/>
</dbReference>
<dbReference type="PANTHER" id="PTHR42855">
    <property type="entry name" value="ABC TRANSPORTER ATP-BINDING SUBUNIT"/>
    <property type="match status" value="1"/>
</dbReference>
<feature type="domain" description="ABC transporter" evidence="4">
    <location>
        <begin position="3"/>
        <end position="258"/>
    </location>
</feature>
<gene>
    <name evidence="5" type="ORF">IV74_GL000991</name>
</gene>
<dbReference type="RefSeq" id="WP_034568573.1">
    <property type="nucleotide sequence ID" value="NZ_JQBS01000001.1"/>
</dbReference>
<dbReference type="FunFam" id="3.40.50.300:FF:000011">
    <property type="entry name" value="Putative ABC transporter ATP-binding component"/>
    <property type="match status" value="1"/>
</dbReference>
<dbReference type="Pfam" id="PF00005">
    <property type="entry name" value="ABC_tran"/>
    <property type="match status" value="2"/>
</dbReference>
<proteinExistence type="predicted"/>
<protein>
    <submittedName>
        <fullName evidence="5">ABC transporter ATP-binding protein</fullName>
    </submittedName>
</protein>
<dbReference type="InterPro" id="IPR051309">
    <property type="entry name" value="ABCF_ATPase"/>
</dbReference>
<keyword evidence="3" id="KW-0175">Coiled coil</keyword>
<dbReference type="SMART" id="SM00382">
    <property type="entry name" value="AAA"/>
    <property type="match status" value="2"/>
</dbReference>
<dbReference type="InterPro" id="IPR003593">
    <property type="entry name" value="AAA+_ATPase"/>
</dbReference>
<dbReference type="GO" id="GO:0016887">
    <property type="term" value="F:ATP hydrolysis activity"/>
    <property type="evidence" value="ECO:0007669"/>
    <property type="project" value="InterPro"/>
</dbReference>
<name>A0A0R2HYK5_CARDV</name>
<evidence type="ECO:0000256" key="1">
    <source>
        <dbReference type="ARBA" id="ARBA00022741"/>
    </source>
</evidence>
<dbReference type="PROSITE" id="PS50893">
    <property type="entry name" value="ABC_TRANSPORTER_2"/>
    <property type="match status" value="2"/>
</dbReference>
<dbReference type="EMBL" id="JQBS01000001">
    <property type="protein sequence ID" value="KRN57736.1"/>
    <property type="molecule type" value="Genomic_DNA"/>
</dbReference>
<keyword evidence="2 5" id="KW-0067">ATP-binding</keyword>
<comment type="caution">
    <text evidence="5">The sequence shown here is derived from an EMBL/GenBank/DDBJ whole genome shotgun (WGS) entry which is preliminary data.</text>
</comment>
<evidence type="ECO:0000313" key="6">
    <source>
        <dbReference type="Proteomes" id="UP000051658"/>
    </source>
</evidence>
<dbReference type="SUPFAM" id="SSF52540">
    <property type="entry name" value="P-loop containing nucleoside triphosphate hydrolases"/>
    <property type="match status" value="2"/>
</dbReference>
<accession>A0A0R2HYK5</accession>
<dbReference type="AlphaFoldDB" id="A0A0R2HYK5"/>
<feature type="domain" description="ABC transporter" evidence="4">
    <location>
        <begin position="332"/>
        <end position="545"/>
    </location>
</feature>
<dbReference type="InterPro" id="IPR017871">
    <property type="entry name" value="ABC_transporter-like_CS"/>
</dbReference>
<feature type="coiled-coil region" evidence="3">
    <location>
        <begin position="556"/>
        <end position="603"/>
    </location>
</feature>